<dbReference type="AlphaFoldDB" id="A0A6J7JL50"/>
<sequence length="169" mass="18315">MLILAAPDLTAYVLGGASSVLLLLAFLVAIIGLLAALRRGTWQSGPWSMGRWLVPASVFALVTLAALAINVGWPREALFGAGLKSWRPLIVVIVVIVTGLLLNRWAFRDGGIHVRNHGHVDRDLHERIELAHTGTCSVCHRTLSPGEEVFWNPEAHVTICVACDEDVVV</sequence>
<reference evidence="2" key="1">
    <citation type="submission" date="2020-05" db="EMBL/GenBank/DDBJ databases">
        <authorList>
            <person name="Chiriac C."/>
            <person name="Salcher M."/>
            <person name="Ghai R."/>
            <person name="Kavagutti S V."/>
        </authorList>
    </citation>
    <scope>NUCLEOTIDE SEQUENCE</scope>
</reference>
<evidence type="ECO:0000313" key="2">
    <source>
        <dbReference type="EMBL" id="CAB4943607.1"/>
    </source>
</evidence>
<evidence type="ECO:0000256" key="1">
    <source>
        <dbReference type="SAM" id="Phobius"/>
    </source>
</evidence>
<feature type="transmembrane region" description="Helical" evidence="1">
    <location>
        <begin position="49"/>
        <end position="69"/>
    </location>
</feature>
<keyword evidence="1" id="KW-0812">Transmembrane</keyword>
<proteinExistence type="predicted"/>
<protein>
    <submittedName>
        <fullName evidence="2">Unannotated protein</fullName>
    </submittedName>
</protein>
<keyword evidence="1" id="KW-1133">Transmembrane helix</keyword>
<gene>
    <name evidence="2" type="ORF">UFOPK3773_00998</name>
</gene>
<feature type="transmembrane region" description="Helical" evidence="1">
    <location>
        <begin position="89"/>
        <end position="107"/>
    </location>
</feature>
<name>A0A6J7JL50_9ZZZZ</name>
<feature type="transmembrane region" description="Helical" evidence="1">
    <location>
        <begin position="12"/>
        <end position="37"/>
    </location>
</feature>
<keyword evidence="1" id="KW-0472">Membrane</keyword>
<organism evidence="2">
    <name type="scientific">freshwater metagenome</name>
    <dbReference type="NCBI Taxonomy" id="449393"/>
    <lineage>
        <taxon>unclassified sequences</taxon>
        <taxon>metagenomes</taxon>
        <taxon>ecological metagenomes</taxon>
    </lineage>
</organism>
<accession>A0A6J7JL50</accession>
<dbReference type="EMBL" id="CAFBNF010000098">
    <property type="protein sequence ID" value="CAB4943607.1"/>
    <property type="molecule type" value="Genomic_DNA"/>
</dbReference>